<feature type="domain" description="Polymerase/histidinol phosphatase N-terminal" evidence="1">
    <location>
        <begin position="3"/>
        <end position="68"/>
    </location>
</feature>
<dbReference type="Gene3D" id="3.20.20.140">
    <property type="entry name" value="Metal-dependent hydrolases"/>
    <property type="match status" value="1"/>
</dbReference>
<dbReference type="SUPFAM" id="SSF89550">
    <property type="entry name" value="PHP domain-like"/>
    <property type="match status" value="1"/>
</dbReference>
<dbReference type="GO" id="GO:0035312">
    <property type="term" value="F:5'-3' DNA exonuclease activity"/>
    <property type="evidence" value="ECO:0007669"/>
    <property type="project" value="TreeGrafter"/>
</dbReference>
<sequence length="277" mass="30451">MAADLHCHTKMSDGTVSIEELVMLAKKRGLSAIAVTDHDTFAGAGRAVIYGKRKGIEVIPGAEFSTTDGKTGRKAHILCYCCPHPDRLLGLCHQIAETRKRATLIMLQKVLRLYQIPVEMITHRAQGSTNIFKQHIMHALMDAGYADSIFGELYDRLFAPGEGIAYVPVKYPETRDVIQQIHEAGGLAVLAHPAEYDSYDLLLELAASHTLDGIEVAHPRGVPDDEKCFTALAKQYGLIMTGGSDFHGMYSQQMNPLGSYSTDDVQLNMMKRMAESA</sequence>
<gene>
    <name evidence="2" type="ORF">H6X83_07695</name>
</gene>
<dbReference type="RefSeq" id="WP_212505924.1">
    <property type="nucleotide sequence ID" value="NZ_CP060696.1"/>
</dbReference>
<reference evidence="2 3" key="1">
    <citation type="submission" date="2020-08" db="EMBL/GenBank/DDBJ databases">
        <authorList>
            <person name="Ren C."/>
            <person name="Gu Y."/>
            <person name="Xu Y."/>
        </authorList>
    </citation>
    <scope>NUCLEOTIDE SEQUENCE [LARGE SCALE GENOMIC DNA]</scope>
    <source>
        <strain evidence="2 3">LBM18003</strain>
    </source>
</reference>
<dbReference type="Proteomes" id="UP000516046">
    <property type="component" value="Chromosome"/>
</dbReference>
<proteinExistence type="predicted"/>
<dbReference type="CDD" id="cd07438">
    <property type="entry name" value="PHP_HisPPase_AMP"/>
    <property type="match status" value="1"/>
</dbReference>
<keyword evidence="3" id="KW-1185">Reference proteome</keyword>
<dbReference type="InterPro" id="IPR052018">
    <property type="entry name" value="PHP_domain"/>
</dbReference>
<evidence type="ECO:0000313" key="3">
    <source>
        <dbReference type="Proteomes" id="UP000516046"/>
    </source>
</evidence>
<dbReference type="PANTHER" id="PTHR42924:SF3">
    <property type="entry name" value="POLYMERASE_HISTIDINOL PHOSPHATASE N-TERMINAL DOMAIN-CONTAINING PROTEIN"/>
    <property type="match status" value="1"/>
</dbReference>
<evidence type="ECO:0000259" key="1">
    <source>
        <dbReference type="SMART" id="SM00481"/>
    </source>
</evidence>
<dbReference type="InterPro" id="IPR004013">
    <property type="entry name" value="PHP_dom"/>
</dbReference>
<dbReference type="KEGG" id="caml:H6X83_07695"/>
<dbReference type="EMBL" id="CP060696">
    <property type="protein sequence ID" value="QNO16857.1"/>
    <property type="molecule type" value="Genomic_DNA"/>
</dbReference>
<dbReference type="PANTHER" id="PTHR42924">
    <property type="entry name" value="EXONUCLEASE"/>
    <property type="match status" value="1"/>
</dbReference>
<dbReference type="Pfam" id="PF02811">
    <property type="entry name" value="PHP"/>
    <property type="match status" value="1"/>
</dbReference>
<organism evidence="2 3">
    <name type="scientific">Caproicibacterium amylolyticum</name>
    <dbReference type="NCBI Taxonomy" id="2766537"/>
    <lineage>
        <taxon>Bacteria</taxon>
        <taxon>Bacillati</taxon>
        <taxon>Bacillota</taxon>
        <taxon>Clostridia</taxon>
        <taxon>Eubacteriales</taxon>
        <taxon>Oscillospiraceae</taxon>
        <taxon>Caproicibacterium</taxon>
    </lineage>
</organism>
<dbReference type="AlphaFoldDB" id="A0A7G9WDU5"/>
<accession>A0A7G9WDU5</accession>
<evidence type="ECO:0000313" key="2">
    <source>
        <dbReference type="EMBL" id="QNO16857.1"/>
    </source>
</evidence>
<dbReference type="InterPro" id="IPR003141">
    <property type="entry name" value="Pol/His_phosphatase_N"/>
</dbReference>
<dbReference type="SMART" id="SM00481">
    <property type="entry name" value="POLIIIAc"/>
    <property type="match status" value="1"/>
</dbReference>
<dbReference type="Gene3D" id="1.10.150.650">
    <property type="match status" value="1"/>
</dbReference>
<name>A0A7G9WDU5_9FIRM</name>
<dbReference type="GO" id="GO:0004534">
    <property type="term" value="F:5'-3' RNA exonuclease activity"/>
    <property type="evidence" value="ECO:0007669"/>
    <property type="project" value="TreeGrafter"/>
</dbReference>
<protein>
    <submittedName>
        <fullName evidence="2">PHP domain-containing protein</fullName>
    </submittedName>
</protein>
<dbReference type="InterPro" id="IPR016195">
    <property type="entry name" value="Pol/histidinol_Pase-like"/>
</dbReference>